<keyword evidence="3" id="KW-0175">Coiled coil</keyword>
<evidence type="ECO:0000259" key="5">
    <source>
        <dbReference type="PROSITE" id="PS50014"/>
    </source>
</evidence>
<feature type="compositionally biased region" description="Polar residues" evidence="4">
    <location>
        <begin position="241"/>
        <end position="253"/>
    </location>
</feature>
<dbReference type="Proteomes" id="UP000799302">
    <property type="component" value="Unassembled WGS sequence"/>
</dbReference>
<keyword evidence="1 2" id="KW-0103">Bromodomain</keyword>
<feature type="compositionally biased region" description="Low complexity" evidence="4">
    <location>
        <begin position="529"/>
        <end position="539"/>
    </location>
</feature>
<dbReference type="GO" id="GO:0035267">
    <property type="term" value="C:NuA4 histone acetyltransferase complex"/>
    <property type="evidence" value="ECO:0007669"/>
    <property type="project" value="TreeGrafter"/>
</dbReference>
<feature type="region of interest" description="Disordered" evidence="4">
    <location>
        <begin position="159"/>
        <end position="623"/>
    </location>
</feature>
<proteinExistence type="predicted"/>
<feature type="compositionally biased region" description="Polar residues" evidence="4">
    <location>
        <begin position="547"/>
        <end position="557"/>
    </location>
</feature>
<feature type="coiled-coil region" evidence="3">
    <location>
        <begin position="119"/>
        <end position="153"/>
    </location>
</feature>
<dbReference type="PROSITE" id="PS50014">
    <property type="entry name" value="BROMODOMAIN_2"/>
    <property type="match status" value="1"/>
</dbReference>
<feature type="compositionally biased region" description="Polar residues" evidence="4">
    <location>
        <begin position="399"/>
        <end position="410"/>
    </location>
</feature>
<feature type="compositionally biased region" description="Basic residues" evidence="4">
    <location>
        <begin position="491"/>
        <end position="501"/>
    </location>
</feature>
<dbReference type="EMBL" id="MU004236">
    <property type="protein sequence ID" value="KAF2668180.1"/>
    <property type="molecule type" value="Genomic_DNA"/>
</dbReference>
<feature type="compositionally biased region" description="Polar residues" evidence="4">
    <location>
        <begin position="80"/>
        <end position="90"/>
    </location>
</feature>
<dbReference type="Pfam" id="PF00439">
    <property type="entry name" value="Bromodomain"/>
    <property type="match status" value="1"/>
</dbReference>
<feature type="compositionally biased region" description="Polar residues" evidence="4">
    <location>
        <begin position="294"/>
        <end position="327"/>
    </location>
</feature>
<dbReference type="InterPro" id="IPR036427">
    <property type="entry name" value="Bromodomain-like_sf"/>
</dbReference>
<feature type="compositionally biased region" description="Polar residues" evidence="4">
    <location>
        <begin position="427"/>
        <end position="446"/>
    </location>
</feature>
<gene>
    <name evidence="6" type="ORF">BT63DRAFT_270088</name>
</gene>
<evidence type="ECO:0000313" key="6">
    <source>
        <dbReference type="EMBL" id="KAF2668180.1"/>
    </source>
</evidence>
<evidence type="ECO:0000313" key="7">
    <source>
        <dbReference type="Proteomes" id="UP000799302"/>
    </source>
</evidence>
<feature type="region of interest" description="Disordered" evidence="4">
    <location>
        <begin position="74"/>
        <end position="103"/>
    </location>
</feature>
<organism evidence="6 7">
    <name type="scientific">Microthyrium microscopicum</name>
    <dbReference type="NCBI Taxonomy" id="703497"/>
    <lineage>
        <taxon>Eukaryota</taxon>
        <taxon>Fungi</taxon>
        <taxon>Dikarya</taxon>
        <taxon>Ascomycota</taxon>
        <taxon>Pezizomycotina</taxon>
        <taxon>Dothideomycetes</taxon>
        <taxon>Dothideomycetes incertae sedis</taxon>
        <taxon>Microthyriales</taxon>
        <taxon>Microthyriaceae</taxon>
        <taxon>Microthyrium</taxon>
    </lineage>
</organism>
<evidence type="ECO:0000256" key="2">
    <source>
        <dbReference type="PROSITE-ProRule" id="PRU00035"/>
    </source>
</evidence>
<feature type="compositionally biased region" description="Polar residues" evidence="4">
    <location>
        <begin position="205"/>
        <end position="215"/>
    </location>
</feature>
<dbReference type="OrthoDB" id="21449at2759"/>
<evidence type="ECO:0000256" key="3">
    <source>
        <dbReference type="SAM" id="Coils"/>
    </source>
</evidence>
<evidence type="ECO:0000256" key="4">
    <source>
        <dbReference type="SAM" id="MobiDB-lite"/>
    </source>
</evidence>
<dbReference type="GO" id="GO:0006325">
    <property type="term" value="P:chromatin organization"/>
    <property type="evidence" value="ECO:0007669"/>
    <property type="project" value="UniProtKB-ARBA"/>
</dbReference>
<dbReference type="SUPFAM" id="SSF47370">
    <property type="entry name" value="Bromodomain"/>
    <property type="match status" value="1"/>
</dbReference>
<feature type="region of interest" description="Disordered" evidence="4">
    <location>
        <begin position="767"/>
        <end position="811"/>
    </location>
</feature>
<dbReference type="PANTHER" id="PTHR15398:SF4">
    <property type="entry name" value="BROMODOMAIN-CONTAINING PROTEIN 8 ISOFORM X1"/>
    <property type="match status" value="1"/>
</dbReference>
<feature type="compositionally biased region" description="Polar residues" evidence="4">
    <location>
        <begin position="159"/>
        <end position="176"/>
    </location>
</feature>
<sequence>MPGPTAYTRLEALLLFQYLRAYGISPTVFNKVSENLKDDPQIRDTNGYDPGRLSPDALREFFLRIWKDEVRKEEKVSGDSDIQNGAPNNSPRKRKAPSPSLPTIQDAQKNLELLPKVILKLYNNYREDAVREIQEAEEKYDKLQQELVEIRRGDWDTKLQTSLEQRRQAQVPTRPNGTPRANMPTASKSMGSYLRPVIERRDQATRSPSPSSTTIELPKTVPRQLLSAQQASTPLAAPNRMSMSSPGHSQTAIAPSPYRANPTSTPQAVYGQRLSIDRPASPLNPQSPVHLPQGQATTPLAQSHQPPARNTPSAPLATIPNQQHSPAPSSIAGTPPPYPPSGRPVGAPQYGASPHPSQRGGVMLQPFQVSPQVPTPLQQQQSTGLPPVASQPRTLPRMVTTNPESITTPLSGKPRPGPTPLVLSISRMLSNPALSRNNTPVQSPTSGKRRAETIWTDASMHAPTSSPERPRSISPISEHAASPEPEEQSPKRRGAGRKSKGPSKETSLTEPTAPSTRSNRVSTRNMRGISTASSAIDSSARGRTRSESAASHMSTDQLPKPEPSTPNEQMDVSMGEDTPMPAPNAVSRRSTRNKRKRSVDVDATSESGYQGEGTAEPAEVQYPQPIERDSVFVVRNFPRLSNTVMNDIVSHKHASLFSHPVRDRDAEGYSTMIRRPTDLKTIKAAIGAGARAVNAANVPADASSTGSMLPWSEDLIPPKAIVNSAQLESEIMRMFANAVMFNPGEDSVVADAREMFESAEASLVNFRSAEKTAEASTAARKRAESEMSPSQEDDAKESSVTAGTGKRRRVA</sequence>
<name>A0A6A6U895_9PEZI</name>
<dbReference type="Gene3D" id="1.20.920.10">
    <property type="entry name" value="Bromodomain-like"/>
    <property type="match status" value="1"/>
</dbReference>
<dbReference type="PANTHER" id="PTHR15398">
    <property type="entry name" value="BROMODOMAIN-CONTAINING PROTEIN 8"/>
    <property type="match status" value="1"/>
</dbReference>
<protein>
    <recommendedName>
        <fullName evidence="5">Bromo domain-containing protein</fullName>
    </recommendedName>
</protein>
<feature type="compositionally biased region" description="Polar residues" evidence="4">
    <location>
        <begin position="504"/>
        <end position="525"/>
    </location>
</feature>
<feature type="compositionally biased region" description="Polar residues" evidence="4">
    <location>
        <begin position="367"/>
        <end position="384"/>
    </location>
</feature>
<evidence type="ECO:0000256" key="1">
    <source>
        <dbReference type="ARBA" id="ARBA00023117"/>
    </source>
</evidence>
<dbReference type="AlphaFoldDB" id="A0A6A6U895"/>
<feature type="domain" description="Bromo" evidence="5">
    <location>
        <begin position="649"/>
        <end position="749"/>
    </location>
</feature>
<reference evidence="6" key="1">
    <citation type="journal article" date="2020" name="Stud. Mycol.">
        <title>101 Dothideomycetes genomes: a test case for predicting lifestyles and emergence of pathogens.</title>
        <authorList>
            <person name="Haridas S."/>
            <person name="Albert R."/>
            <person name="Binder M."/>
            <person name="Bloem J."/>
            <person name="Labutti K."/>
            <person name="Salamov A."/>
            <person name="Andreopoulos B."/>
            <person name="Baker S."/>
            <person name="Barry K."/>
            <person name="Bills G."/>
            <person name="Bluhm B."/>
            <person name="Cannon C."/>
            <person name="Castanera R."/>
            <person name="Culley D."/>
            <person name="Daum C."/>
            <person name="Ezra D."/>
            <person name="Gonzalez J."/>
            <person name="Henrissat B."/>
            <person name="Kuo A."/>
            <person name="Liang C."/>
            <person name="Lipzen A."/>
            <person name="Lutzoni F."/>
            <person name="Magnuson J."/>
            <person name="Mondo S."/>
            <person name="Nolan M."/>
            <person name="Ohm R."/>
            <person name="Pangilinan J."/>
            <person name="Park H.-J."/>
            <person name="Ramirez L."/>
            <person name="Alfaro M."/>
            <person name="Sun H."/>
            <person name="Tritt A."/>
            <person name="Yoshinaga Y."/>
            <person name="Zwiers L.-H."/>
            <person name="Turgeon B."/>
            <person name="Goodwin S."/>
            <person name="Spatafora J."/>
            <person name="Crous P."/>
            <person name="Grigoriev I."/>
        </authorList>
    </citation>
    <scope>NUCLEOTIDE SEQUENCE</scope>
    <source>
        <strain evidence="6">CBS 115976</strain>
    </source>
</reference>
<dbReference type="InterPro" id="IPR001487">
    <property type="entry name" value="Bromodomain"/>
</dbReference>
<accession>A0A6A6U895</accession>
<keyword evidence="7" id="KW-1185">Reference proteome</keyword>